<keyword evidence="1" id="KW-0285">Flavoprotein</keyword>
<dbReference type="Pfam" id="PF07992">
    <property type="entry name" value="Pyr_redox_2"/>
    <property type="match status" value="1"/>
</dbReference>
<dbReference type="PRINTS" id="PR00368">
    <property type="entry name" value="FADPNR"/>
</dbReference>
<dbReference type="Gene3D" id="3.50.50.60">
    <property type="entry name" value="FAD/NAD(P)-binding domain"/>
    <property type="match status" value="2"/>
</dbReference>
<dbReference type="PRINTS" id="PR00469">
    <property type="entry name" value="PNDRDTASEII"/>
</dbReference>
<comment type="caution">
    <text evidence="4">The sequence shown here is derived from an EMBL/GenBank/DDBJ whole genome shotgun (WGS) entry which is preliminary data.</text>
</comment>
<protein>
    <submittedName>
        <fullName evidence="4">Thioredoxin reductase</fullName>
        <ecNumber evidence="4">1.8.1.9</ecNumber>
    </submittedName>
</protein>
<name>K2BUJ3_9BACT</name>
<keyword evidence="2 4" id="KW-0560">Oxidoreductase</keyword>
<sequence>MYDLAIIWAGSAGLPAGIYASRYKIKNIIIGELLGWALTQAHQVENYPGFEKIAWAELMEKFLFHAKAFWSDIYHDRVSEVRKEWEKFEITTQNWKKISSKFILIAIWNKYRQLNIQWEKEFIWKWVSYCATCDGMFYRNKEVALVGGWNSALTEALYLADICAKVYLIHRRWEFRWDKVLVDRAVNHPKIEIVYNDEVKTINWEMFVEEITLKSGKNLKIDWIFIAIWNEPDTSLFDSLGLNKDEFGYIVVDSRQKTSVSGVYAAGDITTNSNKFQQTLISAAEWALAANSIHEDILRNN</sequence>
<dbReference type="InterPro" id="IPR023753">
    <property type="entry name" value="FAD/NAD-binding_dom"/>
</dbReference>
<evidence type="ECO:0000313" key="4">
    <source>
        <dbReference type="EMBL" id="EKD65934.1"/>
    </source>
</evidence>
<dbReference type="SUPFAM" id="SSF51905">
    <property type="entry name" value="FAD/NAD(P)-binding domain"/>
    <property type="match status" value="1"/>
</dbReference>
<dbReference type="InterPro" id="IPR036188">
    <property type="entry name" value="FAD/NAD-bd_sf"/>
</dbReference>
<gene>
    <name evidence="4" type="primary">trxB</name>
    <name evidence="4" type="ORF">ACD_49C00074G0011</name>
</gene>
<reference evidence="4" key="1">
    <citation type="journal article" date="2012" name="Science">
        <title>Fermentation, hydrogen, and sulfur metabolism in multiple uncultivated bacterial phyla.</title>
        <authorList>
            <person name="Wrighton K.C."/>
            <person name="Thomas B.C."/>
            <person name="Sharon I."/>
            <person name="Miller C.S."/>
            <person name="Castelle C.J."/>
            <person name="VerBerkmoes N.C."/>
            <person name="Wilkins M.J."/>
            <person name="Hettich R.L."/>
            <person name="Lipton M.S."/>
            <person name="Williams K.H."/>
            <person name="Long P.E."/>
            <person name="Banfield J.F."/>
        </authorList>
    </citation>
    <scope>NUCLEOTIDE SEQUENCE [LARGE SCALE GENOMIC DNA]</scope>
</reference>
<dbReference type="EC" id="1.8.1.9" evidence="4"/>
<evidence type="ECO:0000259" key="3">
    <source>
        <dbReference type="Pfam" id="PF07992"/>
    </source>
</evidence>
<organism evidence="4">
    <name type="scientific">uncultured bacterium</name>
    <name type="common">gcode 4</name>
    <dbReference type="NCBI Taxonomy" id="1234023"/>
    <lineage>
        <taxon>Bacteria</taxon>
        <taxon>environmental samples</taxon>
    </lineage>
</organism>
<dbReference type="PANTHER" id="PTHR48105">
    <property type="entry name" value="THIOREDOXIN REDUCTASE 1-RELATED-RELATED"/>
    <property type="match status" value="1"/>
</dbReference>
<dbReference type="EMBL" id="AMFJ01021660">
    <property type="protein sequence ID" value="EKD65934.1"/>
    <property type="molecule type" value="Genomic_DNA"/>
</dbReference>
<evidence type="ECO:0000256" key="1">
    <source>
        <dbReference type="ARBA" id="ARBA00022630"/>
    </source>
</evidence>
<dbReference type="GO" id="GO:0004791">
    <property type="term" value="F:thioredoxin-disulfide reductase (NADPH) activity"/>
    <property type="evidence" value="ECO:0007669"/>
    <property type="project" value="UniProtKB-EC"/>
</dbReference>
<feature type="domain" description="FAD/NAD(P)-binding" evidence="3">
    <location>
        <begin position="2"/>
        <end position="277"/>
    </location>
</feature>
<evidence type="ECO:0000256" key="2">
    <source>
        <dbReference type="ARBA" id="ARBA00023002"/>
    </source>
</evidence>
<dbReference type="InterPro" id="IPR050097">
    <property type="entry name" value="Ferredoxin-NADP_redctase_2"/>
</dbReference>
<dbReference type="AlphaFoldDB" id="K2BUJ3"/>
<accession>K2BUJ3</accession>
<proteinExistence type="predicted"/>